<evidence type="ECO:0000313" key="1">
    <source>
        <dbReference type="EMBL" id="CAK0828640.1"/>
    </source>
</evidence>
<evidence type="ECO:0000313" key="2">
    <source>
        <dbReference type="Proteomes" id="UP001189429"/>
    </source>
</evidence>
<reference evidence="1" key="1">
    <citation type="submission" date="2023-10" db="EMBL/GenBank/DDBJ databases">
        <authorList>
            <person name="Chen Y."/>
            <person name="Shah S."/>
            <person name="Dougan E. K."/>
            <person name="Thang M."/>
            <person name="Chan C."/>
        </authorList>
    </citation>
    <scope>NUCLEOTIDE SEQUENCE [LARGE SCALE GENOMIC DNA]</scope>
</reference>
<organism evidence="1 2">
    <name type="scientific">Prorocentrum cordatum</name>
    <dbReference type="NCBI Taxonomy" id="2364126"/>
    <lineage>
        <taxon>Eukaryota</taxon>
        <taxon>Sar</taxon>
        <taxon>Alveolata</taxon>
        <taxon>Dinophyceae</taxon>
        <taxon>Prorocentrales</taxon>
        <taxon>Prorocentraceae</taxon>
        <taxon>Prorocentrum</taxon>
    </lineage>
</organism>
<evidence type="ECO:0008006" key="3">
    <source>
        <dbReference type="Google" id="ProtNLM"/>
    </source>
</evidence>
<sequence>PDEVQDEMLLDELRQWCGMRGAPNYMALFEDPGAFSGAATVSGSGKGALTDRFKFGKWKEREADYAGRHISQLSDRIAVDQEKYIREQLSLMFLGKDRRAQVDSPLSRDEIRSYRTVAAQVQWLARESRPDVAGSASLLAAALPTPSVADALALIKVVKFLKASPEQRLTIWNLDPASVTFVTASDAGGPGSARRGGAQGARLIMAADSIIRDNRRARVSVLAWRSLRIKRAVASTVAAETLALSGATGEAQWIQVLWRDAVFGDVPRPSWFEGQRPFTVMLAKDCCLGEVASGLSVVDAKSVFDVLSRNSAGSRADRRNAVELAVIRDSLASVGSRVRWVPHARMPSDPLTKVDPVSGNHALKDLLSKASLVLVDEHGHLDERSLNASLKSRSRGASKKMLDAEG</sequence>
<protein>
    <recommendedName>
        <fullName evidence="3">RNA helicase</fullName>
    </recommendedName>
</protein>
<dbReference type="EMBL" id="CAUYUJ010010126">
    <property type="protein sequence ID" value="CAK0828640.1"/>
    <property type="molecule type" value="Genomic_DNA"/>
</dbReference>
<gene>
    <name evidence="1" type="ORF">PCOR1329_LOCUS27818</name>
</gene>
<dbReference type="Proteomes" id="UP001189429">
    <property type="component" value="Unassembled WGS sequence"/>
</dbReference>
<feature type="non-terminal residue" evidence="1">
    <location>
        <position position="406"/>
    </location>
</feature>
<comment type="caution">
    <text evidence="1">The sequence shown here is derived from an EMBL/GenBank/DDBJ whole genome shotgun (WGS) entry which is preliminary data.</text>
</comment>
<name>A0ABN9SAR0_9DINO</name>
<keyword evidence="2" id="KW-1185">Reference proteome</keyword>
<proteinExistence type="predicted"/>
<feature type="non-terminal residue" evidence="1">
    <location>
        <position position="1"/>
    </location>
</feature>
<accession>A0ABN9SAR0</accession>